<dbReference type="InterPro" id="IPR022085">
    <property type="entry name" value="OpdG"/>
</dbReference>
<dbReference type="InterPro" id="IPR053204">
    <property type="entry name" value="Oxopyrrolidines_Biosynth-assoc"/>
</dbReference>
<dbReference type="PANTHER" id="PTHR38797:SF4">
    <property type="entry name" value="NUCLEAR PORE COMPLEX PROTEIN NUP85"/>
    <property type="match status" value="1"/>
</dbReference>
<evidence type="ECO:0000313" key="2">
    <source>
        <dbReference type="Proteomes" id="UP001160390"/>
    </source>
</evidence>
<dbReference type="EMBL" id="CABFNP030000705">
    <property type="protein sequence ID" value="CAI6081807.1"/>
    <property type="molecule type" value="Genomic_DNA"/>
</dbReference>
<accession>A0AA35LW54</accession>
<gene>
    <name evidence="1" type="ORF">CCHLO57077_00004218</name>
</gene>
<protein>
    <submittedName>
        <fullName evidence="1">Uncharacterized protein</fullName>
    </submittedName>
</protein>
<dbReference type="Proteomes" id="UP001160390">
    <property type="component" value="Unassembled WGS sequence"/>
</dbReference>
<dbReference type="AlphaFoldDB" id="A0AA35LW54"/>
<comment type="caution">
    <text evidence="1">The sequence shown here is derived from an EMBL/GenBank/DDBJ whole genome shotgun (WGS) entry which is preliminary data.</text>
</comment>
<dbReference type="Pfam" id="PF12311">
    <property type="entry name" value="DUF3632"/>
    <property type="match status" value="1"/>
</dbReference>
<evidence type="ECO:0000313" key="1">
    <source>
        <dbReference type="EMBL" id="CAI6081807.1"/>
    </source>
</evidence>
<keyword evidence="2" id="KW-1185">Reference proteome</keyword>
<name>A0AA35LW54_9HYPO</name>
<reference evidence="1" key="1">
    <citation type="submission" date="2023-01" db="EMBL/GenBank/DDBJ databases">
        <authorList>
            <person name="Piombo E."/>
        </authorList>
    </citation>
    <scope>NUCLEOTIDE SEQUENCE</scope>
</reference>
<dbReference type="PANTHER" id="PTHR38797">
    <property type="entry name" value="NUCLEAR PORE COMPLEX PROTEIN NUP85-RELATED"/>
    <property type="match status" value="1"/>
</dbReference>
<organism evidence="1 2">
    <name type="scientific">Clonostachys chloroleuca</name>
    <dbReference type="NCBI Taxonomy" id="1926264"/>
    <lineage>
        <taxon>Eukaryota</taxon>
        <taxon>Fungi</taxon>
        <taxon>Dikarya</taxon>
        <taxon>Ascomycota</taxon>
        <taxon>Pezizomycotina</taxon>
        <taxon>Sordariomycetes</taxon>
        <taxon>Hypocreomycetidae</taxon>
        <taxon>Hypocreales</taxon>
        <taxon>Bionectriaceae</taxon>
        <taxon>Clonostachys</taxon>
    </lineage>
</organism>
<proteinExistence type="predicted"/>
<sequence length="273" mass="30746">MDADLAKTLDLAHKEEAIFKVLRSTLQYPASSEAKSQKLVNDIIFFCTSADEPPFWEIWPAVLALGSCIQPGHEWQATLIQSMRSLRQLDDSVAHGPADFPDLTLSLAEHWQGHENPVFLDPNYPPETDVLERWKNLNSFLARLPGDDSIFFVRLGLGQVGGALEVVPPESDSQLPLTECKIWAGTEWIIHCGRRIFKAVTSKDSPENTIPDPGPLLGDIPKQSNERWEFWKKRLTQIAGDYPTTANRIQQALDAMKEAELEKKEAEQENMDI</sequence>